<reference evidence="2 3" key="1">
    <citation type="submission" date="2016-11" db="EMBL/GenBank/DDBJ databases">
        <authorList>
            <person name="Jaros S."/>
            <person name="Januszkiewicz K."/>
            <person name="Wedrychowicz H."/>
        </authorList>
    </citation>
    <scope>NUCLEOTIDE SEQUENCE [LARGE SCALE GENOMIC DNA]</scope>
</reference>
<evidence type="ECO:0000313" key="3">
    <source>
        <dbReference type="Proteomes" id="UP000249464"/>
    </source>
</evidence>
<proteinExistence type="predicted"/>
<dbReference type="Proteomes" id="UP000249464">
    <property type="component" value="Unassembled WGS sequence"/>
</dbReference>
<dbReference type="AlphaFoldDB" id="A0A2X0PNM2"/>
<feature type="region of interest" description="Disordered" evidence="1">
    <location>
        <begin position="32"/>
        <end position="74"/>
    </location>
</feature>
<keyword evidence="3" id="KW-1185">Reference proteome</keyword>
<name>A0A2X0PNM2_9BASI</name>
<sequence>MQIIILAILASVRPVVRKGELTPARSVSYFPATTANSHGRTHDLLEKHSRPPYSSERRRQLAKVDVTSGADSRGSELVRAYAPAALSSFAPTFALALTPPFEHPDLHHVLRQLSPPASRPPATVPTSIRCVLGPRLPPQAERCADSHDRSAARCRRPPGDDPPGRSLLVDDPRRGRFRTPTPPYPSRAPASSSSLPLPPPPRIASSRTRSVTPSHDFPVLSGMRAEGRHAPSSSSWWFEPGAGDGS</sequence>
<feature type="region of interest" description="Disordered" evidence="1">
    <location>
        <begin position="112"/>
        <end position="246"/>
    </location>
</feature>
<protein>
    <submittedName>
        <fullName evidence="2">BQ5605_C059g12715 protein</fullName>
    </submittedName>
</protein>
<evidence type="ECO:0000256" key="1">
    <source>
        <dbReference type="SAM" id="MobiDB-lite"/>
    </source>
</evidence>
<dbReference type="EMBL" id="FQNC01000090">
    <property type="protein sequence ID" value="SGZ29042.1"/>
    <property type="molecule type" value="Genomic_DNA"/>
</dbReference>
<feature type="compositionally biased region" description="Basic and acidic residues" evidence="1">
    <location>
        <begin position="40"/>
        <end position="59"/>
    </location>
</feature>
<accession>A0A2X0PNM2</accession>
<gene>
    <name evidence="2" type="primary">BQ5605_C059g12715</name>
    <name evidence="2" type="ORF">BQ5605_C059G12715</name>
</gene>
<evidence type="ECO:0000313" key="2">
    <source>
        <dbReference type="EMBL" id="SGZ29042.1"/>
    </source>
</evidence>
<organism evidence="2 3">
    <name type="scientific">Microbotryum silenes-dioicae</name>
    <dbReference type="NCBI Taxonomy" id="796604"/>
    <lineage>
        <taxon>Eukaryota</taxon>
        <taxon>Fungi</taxon>
        <taxon>Dikarya</taxon>
        <taxon>Basidiomycota</taxon>
        <taxon>Pucciniomycotina</taxon>
        <taxon>Microbotryomycetes</taxon>
        <taxon>Microbotryales</taxon>
        <taxon>Microbotryaceae</taxon>
        <taxon>Microbotryum</taxon>
    </lineage>
</organism>
<feature type="compositionally biased region" description="Basic and acidic residues" evidence="1">
    <location>
        <begin position="142"/>
        <end position="174"/>
    </location>
</feature>